<dbReference type="AlphaFoldDB" id="G8PC68"/>
<dbReference type="EMBL" id="CP003137">
    <property type="protein sequence ID" value="AEV96046.1"/>
    <property type="molecule type" value="Genomic_DNA"/>
</dbReference>
<gene>
    <name evidence="1" type="ordered locus">PECL_1835</name>
</gene>
<proteinExistence type="predicted"/>
<organism evidence="1 2">
    <name type="scientific">Pediococcus claussenii (strain ATCC BAA-344 / DSM 14800 / JCM 18046 / KCTC 3811 / LMG 21948 / P06)</name>
    <dbReference type="NCBI Taxonomy" id="701521"/>
    <lineage>
        <taxon>Bacteria</taxon>
        <taxon>Bacillati</taxon>
        <taxon>Bacillota</taxon>
        <taxon>Bacilli</taxon>
        <taxon>Lactobacillales</taxon>
        <taxon>Lactobacillaceae</taxon>
        <taxon>Pediococcus</taxon>
    </lineage>
</organism>
<protein>
    <submittedName>
        <fullName evidence="1">Uncharacterized protein</fullName>
    </submittedName>
</protein>
<dbReference type="Proteomes" id="UP000005444">
    <property type="component" value="Chromosome"/>
</dbReference>
<dbReference type="HOGENOM" id="CLU_3237297_0_0_9"/>
<sequence length="43" mass="4918">MKTHHQSALTEVQRSSAINGIMDALLIIDFEIVLRPQAHEYCH</sequence>
<evidence type="ECO:0000313" key="1">
    <source>
        <dbReference type="EMBL" id="AEV96046.1"/>
    </source>
</evidence>
<dbReference type="KEGG" id="pce:PECL_1835"/>
<evidence type="ECO:0000313" key="2">
    <source>
        <dbReference type="Proteomes" id="UP000005444"/>
    </source>
</evidence>
<keyword evidence="2" id="KW-1185">Reference proteome</keyword>
<reference evidence="1 2" key="1">
    <citation type="journal article" date="2012" name="J. Bacteriol.">
        <title>Complete Genome Sequence of the Beer Spoilage Organism Pediococcus claussenii ATCC BAA-344T.</title>
        <authorList>
            <person name="Pittet V."/>
            <person name="Abegunde T."/>
            <person name="Marfleet T."/>
            <person name="Haakensen M."/>
            <person name="Morrow K."/>
            <person name="Jayaprakash T."/>
            <person name="Schroeder K."/>
            <person name="Trost B."/>
            <person name="Byrns S."/>
            <person name="Bergsveinson J."/>
            <person name="Kusalik A."/>
            <person name="Ziola B."/>
        </authorList>
    </citation>
    <scope>NUCLEOTIDE SEQUENCE [LARGE SCALE GENOMIC DNA]</scope>
    <source>
        <strain evidence="1 2">ATCC BAA-344</strain>
    </source>
</reference>
<dbReference type="STRING" id="701521.PECL_1835"/>
<accession>G8PC68</accession>
<name>G8PC68_PEDCP</name>